<reference evidence="2 4" key="2">
    <citation type="submission" date="2016-10" db="EMBL/GenBank/DDBJ databases">
        <authorList>
            <person name="Varghese N."/>
            <person name="Submissions S."/>
        </authorList>
    </citation>
    <scope>NUCLEOTIDE SEQUENCE [LARGE SCALE GENOMIC DNA]</scope>
    <source>
        <strain evidence="2 4">BS2773</strain>
    </source>
</reference>
<dbReference type="AlphaFoldDB" id="A0A1S2UDN5"/>
<evidence type="ECO:0000313" key="1">
    <source>
        <dbReference type="EMBL" id="OIN44544.1"/>
    </source>
</evidence>
<organism evidence="1 3">
    <name type="scientific">Pseudomonas costantinii</name>
    <dbReference type="NCBI Taxonomy" id="168469"/>
    <lineage>
        <taxon>Bacteria</taxon>
        <taxon>Pseudomonadati</taxon>
        <taxon>Pseudomonadota</taxon>
        <taxon>Gammaproteobacteria</taxon>
        <taxon>Pseudomonadales</taxon>
        <taxon>Pseudomonadaceae</taxon>
        <taxon>Pseudomonas</taxon>
    </lineage>
</organism>
<name>A0A1S2UDN5_9PSED</name>
<evidence type="ECO:0000313" key="4">
    <source>
        <dbReference type="Proteomes" id="UP000182179"/>
    </source>
</evidence>
<reference evidence="1 3" key="1">
    <citation type="submission" date="2016-08" db="EMBL/GenBank/DDBJ databases">
        <title>Draft genome sequence of Pseudomonas costantinii LMG 22119, type strain isolated from cultivated mushroom (Agaricus bisporus) sporophores.</title>
        <authorList>
            <person name="Tambong J.T."/>
        </authorList>
    </citation>
    <scope>NUCLEOTIDE SEQUENCE [LARGE SCALE GENOMIC DNA]</scope>
    <source>
        <strain evidence="1 3">LMG 22119</strain>
    </source>
</reference>
<protein>
    <submittedName>
        <fullName evidence="1">Uncharacterized protein</fullName>
    </submittedName>
</protein>
<gene>
    <name evidence="1" type="ORF">BFL40_30110</name>
    <name evidence="2" type="ORF">SAMN04515675_0516</name>
</gene>
<accession>A0A1S2UDN5</accession>
<dbReference type="Proteomes" id="UP000182179">
    <property type="component" value="Unassembled WGS sequence"/>
</dbReference>
<evidence type="ECO:0000313" key="2">
    <source>
        <dbReference type="EMBL" id="SED27285.1"/>
    </source>
</evidence>
<keyword evidence="4" id="KW-1185">Reference proteome</keyword>
<comment type="caution">
    <text evidence="1">The sequence shown here is derived from an EMBL/GenBank/DDBJ whole genome shotgun (WGS) entry which is preliminary data.</text>
</comment>
<proteinExistence type="predicted"/>
<evidence type="ECO:0000313" key="3">
    <source>
        <dbReference type="Proteomes" id="UP000181661"/>
    </source>
</evidence>
<sequence>MAYDDPAHKRSAVIKARYTPEDLRYLRMEAKQAGMQLATYIHELSMIARRLGAAELIREMHACAQDKSA</sequence>
<dbReference type="RefSeq" id="WP_071487365.1">
    <property type="nucleotide sequence ID" value="NZ_FNTS01000002.1"/>
</dbReference>
<dbReference type="OrthoDB" id="6903589at2"/>
<dbReference type="EMBL" id="MDDR01000061">
    <property type="protein sequence ID" value="OIN44544.1"/>
    <property type="molecule type" value="Genomic_DNA"/>
</dbReference>
<dbReference type="EMBL" id="FNTS01000002">
    <property type="protein sequence ID" value="SED27285.1"/>
    <property type="molecule type" value="Genomic_DNA"/>
</dbReference>
<dbReference type="Proteomes" id="UP000181661">
    <property type="component" value="Unassembled WGS sequence"/>
</dbReference>